<keyword evidence="8 10" id="KW-0030">Aminoacyl-tRNA synthetase</keyword>
<keyword evidence="5 10" id="KW-0547">Nucleotide-binding</keyword>
<protein>
    <recommendedName>
        <fullName evidence="10">Arginine--tRNA ligase</fullName>
        <ecNumber evidence="10">6.1.1.19</ecNumber>
    </recommendedName>
    <alternativeName>
        <fullName evidence="10">Arginyl-tRNA synthetase</fullName>
        <shortName evidence="10">ArgRS</shortName>
    </alternativeName>
</protein>
<evidence type="ECO:0000256" key="11">
    <source>
        <dbReference type="RuleBase" id="RU363038"/>
    </source>
</evidence>
<evidence type="ECO:0000313" key="14">
    <source>
        <dbReference type="EMBL" id="EYE88143.1"/>
    </source>
</evidence>
<dbReference type="InterPro" id="IPR009080">
    <property type="entry name" value="tRNAsynth_Ia_anticodon-bd"/>
</dbReference>
<dbReference type="Gene3D" id="3.30.1360.70">
    <property type="entry name" value="Arginyl tRNA synthetase N-terminal domain"/>
    <property type="match status" value="1"/>
</dbReference>
<dbReference type="GO" id="GO:0005524">
    <property type="term" value="F:ATP binding"/>
    <property type="evidence" value="ECO:0007669"/>
    <property type="project" value="UniProtKB-UniRule"/>
</dbReference>
<dbReference type="STRING" id="1403537.Q428_09305"/>
<feature type="domain" description="DALR anticodon binding" evidence="12">
    <location>
        <begin position="448"/>
        <end position="563"/>
    </location>
</feature>
<dbReference type="InterPro" id="IPR008909">
    <property type="entry name" value="DALR_anticod-bd"/>
</dbReference>
<organism evidence="14 15">
    <name type="scientific">Fervidicella metallireducens AeB</name>
    <dbReference type="NCBI Taxonomy" id="1403537"/>
    <lineage>
        <taxon>Bacteria</taxon>
        <taxon>Bacillati</taxon>
        <taxon>Bacillota</taxon>
        <taxon>Clostridia</taxon>
        <taxon>Eubacteriales</taxon>
        <taxon>Clostridiaceae</taxon>
        <taxon>Fervidicella</taxon>
    </lineage>
</organism>
<dbReference type="InterPro" id="IPR005148">
    <property type="entry name" value="Arg-tRNA-synth_N"/>
</dbReference>
<dbReference type="GO" id="GO:0004814">
    <property type="term" value="F:arginine-tRNA ligase activity"/>
    <property type="evidence" value="ECO:0007669"/>
    <property type="project" value="UniProtKB-UniRule"/>
</dbReference>
<dbReference type="InterPro" id="IPR036695">
    <property type="entry name" value="Arg-tRNA-synth_N_sf"/>
</dbReference>
<dbReference type="FunFam" id="3.40.50.620:FF:000116">
    <property type="entry name" value="Arginine--tRNA ligase"/>
    <property type="match status" value="1"/>
</dbReference>
<keyword evidence="6 10" id="KW-0067">ATP-binding</keyword>
<dbReference type="Proteomes" id="UP000019681">
    <property type="component" value="Unassembled WGS sequence"/>
</dbReference>
<dbReference type="GO" id="GO:0005737">
    <property type="term" value="C:cytoplasm"/>
    <property type="evidence" value="ECO:0007669"/>
    <property type="project" value="UniProtKB-SubCell"/>
</dbReference>
<dbReference type="CDD" id="cd00671">
    <property type="entry name" value="ArgRS_core"/>
    <property type="match status" value="1"/>
</dbReference>
<dbReference type="SMART" id="SM01016">
    <property type="entry name" value="Arg_tRNA_synt_N"/>
    <property type="match status" value="1"/>
</dbReference>
<sequence>MDYKKVIAERIKEMTNLETETIEKLIEQPPQPDMGDYAFPCFQLAKTMRKAPNIIAQELKTTINSNGFEKIENVGGYLNFFVGKATLNEVTIKKALEEKDKFGYSDIGNGKNVIVEFSSPNIAKPFHVGHLCSTAIGNSLYKILSSQGYNCIGINHLGDWGTQFGKLIVAIEKWVDEEALERDAIKELLRIYVKFHDEAEKDPTLEECARQRFKMLEDGCEKERILWQKIKDLSLKEFNKLYERLNVKFDSYAGESFYNDKIDSLVEELKQKNLLTESKGALVVDLSDFNMPPCIVMKSDGATIYATRDLAAAIYRHNTYNFHKNIYVVGTPQALHFKQVFKTLELMGYQWADDCVHVGFGLVKFEDKKLSTRKGDVVFLDELLDEAVSRSLKLIEEKNPNLENKELVAEKIGIGAVLFTYLKNNRERDIIFSWDDIINFDGETGPYVQYSYARGRSILRKAEGFNSKADYSKLKSKDEFELVKLISQFNENILFAIEKYEPSIVTRYIVDVAKAFNKFYNQYPIMSCDDDTLKAARLNLVEATTVTIKNALSLLGIEVVEKM</sequence>
<gene>
    <name evidence="10" type="primary">argS</name>
    <name evidence="14" type="ORF">Q428_09305</name>
</gene>
<evidence type="ECO:0000256" key="5">
    <source>
        <dbReference type="ARBA" id="ARBA00022741"/>
    </source>
</evidence>
<dbReference type="Gene3D" id="3.40.50.620">
    <property type="entry name" value="HUPs"/>
    <property type="match status" value="1"/>
</dbReference>
<dbReference type="SUPFAM" id="SSF52374">
    <property type="entry name" value="Nucleotidylyl transferase"/>
    <property type="match status" value="1"/>
</dbReference>
<dbReference type="FunFam" id="1.10.730.10:FF:000008">
    <property type="entry name" value="Arginine--tRNA ligase"/>
    <property type="match status" value="1"/>
</dbReference>
<name>A0A017RTR7_9CLOT</name>
<dbReference type="InterPro" id="IPR001412">
    <property type="entry name" value="aa-tRNA-synth_I_CS"/>
</dbReference>
<dbReference type="Pfam" id="PF05746">
    <property type="entry name" value="DALR_1"/>
    <property type="match status" value="1"/>
</dbReference>
<comment type="catalytic activity">
    <reaction evidence="9 10">
        <text>tRNA(Arg) + L-arginine + ATP = L-arginyl-tRNA(Arg) + AMP + diphosphate</text>
        <dbReference type="Rhea" id="RHEA:20301"/>
        <dbReference type="Rhea" id="RHEA-COMP:9658"/>
        <dbReference type="Rhea" id="RHEA-COMP:9673"/>
        <dbReference type="ChEBI" id="CHEBI:30616"/>
        <dbReference type="ChEBI" id="CHEBI:32682"/>
        <dbReference type="ChEBI" id="CHEBI:33019"/>
        <dbReference type="ChEBI" id="CHEBI:78442"/>
        <dbReference type="ChEBI" id="CHEBI:78513"/>
        <dbReference type="ChEBI" id="CHEBI:456215"/>
        <dbReference type="EC" id="6.1.1.19"/>
    </reaction>
</comment>
<dbReference type="HAMAP" id="MF_00123">
    <property type="entry name" value="Arg_tRNA_synth"/>
    <property type="match status" value="1"/>
</dbReference>
<evidence type="ECO:0000256" key="2">
    <source>
        <dbReference type="ARBA" id="ARBA00005594"/>
    </source>
</evidence>
<evidence type="ECO:0000259" key="12">
    <source>
        <dbReference type="SMART" id="SM00836"/>
    </source>
</evidence>
<dbReference type="CDD" id="cd07956">
    <property type="entry name" value="Anticodon_Ia_Arg"/>
    <property type="match status" value="1"/>
</dbReference>
<keyword evidence="15" id="KW-1185">Reference proteome</keyword>
<dbReference type="InterPro" id="IPR001278">
    <property type="entry name" value="Arg-tRNA-ligase"/>
</dbReference>
<evidence type="ECO:0000313" key="15">
    <source>
        <dbReference type="Proteomes" id="UP000019681"/>
    </source>
</evidence>
<dbReference type="PROSITE" id="PS00178">
    <property type="entry name" value="AA_TRNA_LIGASE_I"/>
    <property type="match status" value="1"/>
</dbReference>
<dbReference type="InterPro" id="IPR014729">
    <property type="entry name" value="Rossmann-like_a/b/a_fold"/>
</dbReference>
<dbReference type="Pfam" id="PF00750">
    <property type="entry name" value="tRNA-synt_1d"/>
    <property type="match status" value="1"/>
</dbReference>
<dbReference type="Pfam" id="PF03485">
    <property type="entry name" value="Arg_tRNA_synt_N"/>
    <property type="match status" value="1"/>
</dbReference>
<keyword evidence="7 10" id="KW-0648">Protein biosynthesis</keyword>
<accession>A0A017RTR7</accession>
<dbReference type="AlphaFoldDB" id="A0A017RTR7"/>
<comment type="similarity">
    <text evidence="2 10 11">Belongs to the class-I aminoacyl-tRNA synthetase family.</text>
</comment>
<dbReference type="InterPro" id="IPR035684">
    <property type="entry name" value="ArgRS_core"/>
</dbReference>
<dbReference type="GO" id="GO:0006420">
    <property type="term" value="P:arginyl-tRNA aminoacylation"/>
    <property type="evidence" value="ECO:0007669"/>
    <property type="project" value="UniProtKB-UniRule"/>
</dbReference>
<dbReference type="PANTHER" id="PTHR11956">
    <property type="entry name" value="ARGINYL-TRNA SYNTHETASE"/>
    <property type="match status" value="1"/>
</dbReference>
<feature type="short sequence motif" description="'HIGH' region" evidence="10">
    <location>
        <begin position="120"/>
        <end position="130"/>
    </location>
</feature>
<evidence type="ECO:0000256" key="10">
    <source>
        <dbReference type="HAMAP-Rule" id="MF_00123"/>
    </source>
</evidence>
<evidence type="ECO:0000256" key="9">
    <source>
        <dbReference type="ARBA" id="ARBA00049339"/>
    </source>
</evidence>
<dbReference type="SMART" id="SM00836">
    <property type="entry name" value="DALR_1"/>
    <property type="match status" value="1"/>
</dbReference>
<dbReference type="OrthoDB" id="9805987at2"/>
<feature type="domain" description="Arginyl tRNA synthetase N-terminal" evidence="13">
    <location>
        <begin position="1"/>
        <end position="82"/>
    </location>
</feature>
<comment type="subcellular location">
    <subcellularLocation>
        <location evidence="1 10">Cytoplasm</location>
    </subcellularLocation>
</comment>
<comment type="caution">
    <text evidence="14">The sequence shown here is derived from an EMBL/GenBank/DDBJ whole genome shotgun (WGS) entry which is preliminary data.</text>
</comment>
<proteinExistence type="inferred from homology"/>
<evidence type="ECO:0000256" key="6">
    <source>
        <dbReference type="ARBA" id="ARBA00022840"/>
    </source>
</evidence>
<dbReference type="PRINTS" id="PR01038">
    <property type="entry name" value="TRNASYNTHARG"/>
</dbReference>
<evidence type="ECO:0000256" key="8">
    <source>
        <dbReference type="ARBA" id="ARBA00023146"/>
    </source>
</evidence>
<evidence type="ECO:0000256" key="3">
    <source>
        <dbReference type="ARBA" id="ARBA00022490"/>
    </source>
</evidence>
<dbReference type="NCBIfam" id="TIGR00456">
    <property type="entry name" value="argS"/>
    <property type="match status" value="1"/>
</dbReference>
<dbReference type="Gene3D" id="1.10.730.10">
    <property type="entry name" value="Isoleucyl-tRNA Synthetase, Domain 1"/>
    <property type="match status" value="1"/>
</dbReference>
<comment type="subunit">
    <text evidence="10">Monomer.</text>
</comment>
<dbReference type="SUPFAM" id="SSF55190">
    <property type="entry name" value="Arginyl-tRNA synthetase (ArgRS), N-terminal 'additional' domain"/>
    <property type="match status" value="1"/>
</dbReference>
<keyword evidence="3 10" id="KW-0963">Cytoplasm</keyword>
<dbReference type="SUPFAM" id="SSF47323">
    <property type="entry name" value="Anticodon-binding domain of a subclass of class I aminoacyl-tRNA synthetases"/>
    <property type="match status" value="1"/>
</dbReference>
<evidence type="ECO:0000256" key="4">
    <source>
        <dbReference type="ARBA" id="ARBA00022598"/>
    </source>
</evidence>
<evidence type="ECO:0000256" key="7">
    <source>
        <dbReference type="ARBA" id="ARBA00022917"/>
    </source>
</evidence>
<dbReference type="EMBL" id="AZQP01000027">
    <property type="protein sequence ID" value="EYE88143.1"/>
    <property type="molecule type" value="Genomic_DNA"/>
</dbReference>
<evidence type="ECO:0000259" key="13">
    <source>
        <dbReference type="SMART" id="SM01016"/>
    </source>
</evidence>
<keyword evidence="4 10" id="KW-0436">Ligase</keyword>
<dbReference type="PANTHER" id="PTHR11956:SF5">
    <property type="entry name" value="ARGININE--TRNA LIGASE, CYTOPLASMIC"/>
    <property type="match status" value="1"/>
</dbReference>
<evidence type="ECO:0000256" key="1">
    <source>
        <dbReference type="ARBA" id="ARBA00004496"/>
    </source>
</evidence>
<dbReference type="EC" id="6.1.1.19" evidence="10"/>
<dbReference type="RefSeq" id="WP_035380161.1">
    <property type="nucleotide sequence ID" value="NZ_AZQP01000027.1"/>
</dbReference>
<reference evidence="14 15" key="1">
    <citation type="journal article" date="2014" name="Genome Announc.">
        <title>Draft Genome Sequence of Fervidicella metallireducens Strain AeBT, an Iron-Reducing Thermoanaerobe from the Great Artesian Basin.</title>
        <authorList>
            <person name="Patel B.K."/>
        </authorList>
    </citation>
    <scope>NUCLEOTIDE SEQUENCE [LARGE SCALE GENOMIC DNA]</scope>
    <source>
        <strain evidence="14 15">AeB</strain>
    </source>
</reference>